<sequence length="220" mass="24555">MRPSADWEKMVTAIPCTKQNTDQWVLDFLVTQGHEQAVIRFCEETGLSVPEAIQTLPLRNAVRQHILKGNVSQALDFLSEQKPELEMIELLRTGDVEKALAFATEVLAPLGEENPDLLSELEQTMSLFIVLDLSTSDMSALPAYAKTLWDLQYRDVVASQVNASWLEMERQPSQPTLPLLVDMMTYGEQLLGPDGPGQQYVPTLSLDGSIPAIPDRHHDL</sequence>
<name>A0A0M9VQY8_9BASI</name>
<dbReference type="Pfam" id="PF10607">
    <property type="entry name" value="CTLH"/>
    <property type="match status" value="1"/>
</dbReference>
<dbReference type="InterPro" id="IPR013144">
    <property type="entry name" value="CRA_dom"/>
</dbReference>
<organism evidence="2 3">
    <name type="scientific">Malassezia pachydermatis</name>
    <dbReference type="NCBI Taxonomy" id="77020"/>
    <lineage>
        <taxon>Eukaryota</taxon>
        <taxon>Fungi</taxon>
        <taxon>Dikarya</taxon>
        <taxon>Basidiomycota</taxon>
        <taxon>Ustilaginomycotina</taxon>
        <taxon>Malasseziomycetes</taxon>
        <taxon>Malasseziales</taxon>
        <taxon>Malasseziaceae</taxon>
        <taxon>Malassezia</taxon>
    </lineage>
</organism>
<protein>
    <submittedName>
        <fullName evidence="2">And domain-containing protein</fullName>
    </submittedName>
</protein>
<dbReference type="InterPro" id="IPR024964">
    <property type="entry name" value="CTLH/CRA"/>
</dbReference>
<gene>
    <name evidence="2" type="ORF">Malapachy_3050</name>
</gene>
<dbReference type="InterPro" id="IPR006595">
    <property type="entry name" value="CTLH_C"/>
</dbReference>
<evidence type="ECO:0000313" key="3">
    <source>
        <dbReference type="Proteomes" id="UP000037751"/>
    </source>
</evidence>
<dbReference type="Proteomes" id="UP000037751">
    <property type="component" value="Unassembled WGS sequence"/>
</dbReference>
<dbReference type="GeneID" id="28729405"/>
<dbReference type="STRING" id="77020.A0A0M9VQY8"/>
<evidence type="ECO:0000259" key="1">
    <source>
        <dbReference type="PROSITE" id="PS50897"/>
    </source>
</evidence>
<dbReference type="RefSeq" id="XP_017993671.1">
    <property type="nucleotide sequence ID" value="XM_018137529.1"/>
</dbReference>
<dbReference type="InterPro" id="IPR006594">
    <property type="entry name" value="LisH"/>
</dbReference>
<comment type="caution">
    <text evidence="2">The sequence shown here is derived from an EMBL/GenBank/DDBJ whole genome shotgun (WGS) entry which is preliminary data.</text>
</comment>
<dbReference type="VEuPathDB" id="FungiDB:Malapachy_3050"/>
<reference evidence="2 3" key="1">
    <citation type="submission" date="2015-07" db="EMBL/GenBank/DDBJ databases">
        <title>Draft Genome Sequence of Malassezia furfur CBS1878 and Malassezia pachydermatis CBS1879.</title>
        <authorList>
            <person name="Triana S."/>
            <person name="Ohm R."/>
            <person name="Gonzalez A."/>
            <person name="DeCock H."/>
            <person name="Restrepo S."/>
            <person name="Celis A."/>
        </authorList>
    </citation>
    <scope>NUCLEOTIDE SEQUENCE [LARGE SCALE GENOMIC DNA]</scope>
    <source>
        <strain evidence="2 3">CBS 1879</strain>
    </source>
</reference>
<accession>A0A0M9VQY8</accession>
<dbReference type="PROSITE" id="PS50897">
    <property type="entry name" value="CTLH"/>
    <property type="match status" value="1"/>
</dbReference>
<dbReference type="AlphaFoldDB" id="A0A0M9VQY8"/>
<dbReference type="OrthoDB" id="2415936at2759"/>
<evidence type="ECO:0000313" key="2">
    <source>
        <dbReference type="EMBL" id="KOS16039.1"/>
    </source>
</evidence>
<feature type="domain" description="CTLH" evidence="1">
    <location>
        <begin position="55"/>
        <end position="98"/>
    </location>
</feature>
<dbReference type="SMART" id="SM00757">
    <property type="entry name" value="CRA"/>
    <property type="match status" value="1"/>
</dbReference>
<dbReference type="PROSITE" id="PS50896">
    <property type="entry name" value="LISH"/>
    <property type="match status" value="1"/>
</dbReference>
<keyword evidence="3" id="KW-1185">Reference proteome</keyword>
<proteinExistence type="predicted"/>
<dbReference type="EMBL" id="LGAV01000001">
    <property type="protein sequence ID" value="KOS16039.1"/>
    <property type="molecule type" value="Genomic_DNA"/>
</dbReference>